<feature type="compositionally biased region" description="Basic and acidic residues" evidence="1">
    <location>
        <begin position="159"/>
        <end position="172"/>
    </location>
</feature>
<dbReference type="Proteomes" id="UP000095284">
    <property type="component" value="Unplaced"/>
</dbReference>
<organism evidence="2 3">
    <name type="scientific">Bursaphelenchus xylophilus</name>
    <name type="common">Pinewood nematode worm</name>
    <name type="synonym">Aphelenchoides xylophilus</name>
    <dbReference type="NCBI Taxonomy" id="6326"/>
    <lineage>
        <taxon>Eukaryota</taxon>
        <taxon>Metazoa</taxon>
        <taxon>Ecdysozoa</taxon>
        <taxon>Nematoda</taxon>
        <taxon>Chromadorea</taxon>
        <taxon>Rhabditida</taxon>
        <taxon>Tylenchina</taxon>
        <taxon>Tylenchomorpha</taxon>
        <taxon>Aphelenchoidea</taxon>
        <taxon>Aphelenchoididae</taxon>
        <taxon>Bursaphelenchus</taxon>
    </lineage>
</organism>
<name>A0A1I7SG62_BURXY</name>
<dbReference type="AlphaFoldDB" id="A0A1I7SG62"/>
<evidence type="ECO:0000313" key="3">
    <source>
        <dbReference type="WBParaSite" id="BXY_1202600.1"/>
    </source>
</evidence>
<sequence length="203" mass="22943">MPVDLLTVPQPVDPTQQKWFDGYMKALRQKTDISLGVETNHELAQRMRRTSSMPSVVDAMHTGPRLAQNATTLQVGAHHNTPKRDPEHDCERQEIVERSAATHRLSQMQAKVLERRRNEYTFIICTTNGCNASPEIAMASKKNPKYNALKYDGGFTETPYRKEKDQEQKTDNDSGNNTSAAFGDYVNLPLFSVLSYTVINNLL</sequence>
<dbReference type="WBParaSite" id="BXY_1202600.1">
    <property type="protein sequence ID" value="BXY_1202600.1"/>
    <property type="gene ID" value="BXY_1202600"/>
</dbReference>
<reference evidence="3" key="1">
    <citation type="submission" date="2016-11" db="UniProtKB">
        <authorList>
            <consortium name="WormBaseParasite"/>
        </authorList>
    </citation>
    <scope>IDENTIFICATION</scope>
</reference>
<evidence type="ECO:0000256" key="1">
    <source>
        <dbReference type="SAM" id="MobiDB-lite"/>
    </source>
</evidence>
<protein>
    <submittedName>
        <fullName evidence="3">Uncharacterized protein</fullName>
    </submittedName>
</protein>
<feature type="region of interest" description="Disordered" evidence="1">
    <location>
        <begin position="155"/>
        <end position="177"/>
    </location>
</feature>
<proteinExistence type="predicted"/>
<evidence type="ECO:0000313" key="2">
    <source>
        <dbReference type="Proteomes" id="UP000095284"/>
    </source>
</evidence>
<accession>A0A1I7SG62</accession>